<dbReference type="EMBL" id="BMAC01000307">
    <property type="protein sequence ID" value="GFP93271.1"/>
    <property type="molecule type" value="Genomic_DNA"/>
</dbReference>
<gene>
    <name evidence="2" type="ORF">PHJA_001471500</name>
</gene>
<dbReference type="OrthoDB" id="1163052at2759"/>
<dbReference type="GO" id="GO:0042626">
    <property type="term" value="F:ATPase-coupled transmembrane transporter activity"/>
    <property type="evidence" value="ECO:0007669"/>
    <property type="project" value="TreeGrafter"/>
</dbReference>
<reference evidence="2" key="1">
    <citation type="submission" date="2020-07" db="EMBL/GenBank/DDBJ databases">
        <title>Ethylene signaling mediates host invasion by parasitic plants.</title>
        <authorList>
            <person name="Yoshida S."/>
        </authorList>
    </citation>
    <scope>NUCLEOTIDE SEQUENCE</scope>
    <source>
        <strain evidence="2">Okayama</strain>
    </source>
</reference>
<accession>A0A830CG33</accession>
<evidence type="ECO:0000313" key="2">
    <source>
        <dbReference type="EMBL" id="GFP93271.1"/>
    </source>
</evidence>
<dbReference type="PANTHER" id="PTHR24222:SF50">
    <property type="entry name" value="ABC TRANSPORTER B FAMILY MEMBER 9-LIKE ISOFORM X2"/>
    <property type="match status" value="1"/>
</dbReference>
<name>A0A830CG33_9LAMI</name>
<evidence type="ECO:0000259" key="1">
    <source>
        <dbReference type="Pfam" id="PF00005"/>
    </source>
</evidence>
<dbReference type="GO" id="GO:0016887">
    <property type="term" value="F:ATP hydrolysis activity"/>
    <property type="evidence" value="ECO:0007669"/>
    <property type="project" value="InterPro"/>
</dbReference>
<dbReference type="Gene3D" id="3.40.50.300">
    <property type="entry name" value="P-loop containing nucleotide triphosphate hydrolases"/>
    <property type="match status" value="1"/>
</dbReference>
<dbReference type="InterPro" id="IPR003439">
    <property type="entry name" value="ABC_transporter-like_ATP-bd"/>
</dbReference>
<dbReference type="PANTHER" id="PTHR24222">
    <property type="entry name" value="ABC TRANSPORTER B FAMILY"/>
    <property type="match status" value="1"/>
</dbReference>
<keyword evidence="3" id="KW-1185">Reference proteome</keyword>
<dbReference type="InterPro" id="IPR027417">
    <property type="entry name" value="P-loop_NTPase"/>
</dbReference>
<evidence type="ECO:0000313" key="3">
    <source>
        <dbReference type="Proteomes" id="UP000653305"/>
    </source>
</evidence>
<dbReference type="AlphaFoldDB" id="A0A830CG33"/>
<dbReference type="Proteomes" id="UP000653305">
    <property type="component" value="Unassembled WGS sequence"/>
</dbReference>
<dbReference type="GO" id="GO:0005524">
    <property type="term" value="F:ATP binding"/>
    <property type="evidence" value="ECO:0007669"/>
    <property type="project" value="InterPro"/>
</dbReference>
<feature type="domain" description="ABC transporter" evidence="1">
    <location>
        <begin position="17"/>
        <end position="91"/>
    </location>
</feature>
<dbReference type="Pfam" id="PF00005">
    <property type="entry name" value="ABC_tran"/>
    <property type="match status" value="1"/>
</dbReference>
<protein>
    <submittedName>
        <fullName evidence="2">ABC transporter b family member 7</fullName>
    </submittedName>
</protein>
<organism evidence="2 3">
    <name type="scientific">Phtheirospermum japonicum</name>
    <dbReference type="NCBI Taxonomy" id="374723"/>
    <lineage>
        <taxon>Eukaryota</taxon>
        <taxon>Viridiplantae</taxon>
        <taxon>Streptophyta</taxon>
        <taxon>Embryophyta</taxon>
        <taxon>Tracheophyta</taxon>
        <taxon>Spermatophyta</taxon>
        <taxon>Magnoliopsida</taxon>
        <taxon>eudicotyledons</taxon>
        <taxon>Gunneridae</taxon>
        <taxon>Pentapetalae</taxon>
        <taxon>asterids</taxon>
        <taxon>lamiids</taxon>
        <taxon>Lamiales</taxon>
        <taxon>Orobanchaceae</taxon>
        <taxon>Orobanchaceae incertae sedis</taxon>
        <taxon>Phtheirospermum</taxon>
    </lineage>
</organism>
<dbReference type="SUPFAM" id="SSF52540">
    <property type="entry name" value="P-loop containing nucleoside triphosphate hydrolases"/>
    <property type="match status" value="1"/>
</dbReference>
<dbReference type="GO" id="GO:0005886">
    <property type="term" value="C:plasma membrane"/>
    <property type="evidence" value="ECO:0007669"/>
    <property type="project" value="TreeGrafter"/>
</dbReference>
<proteinExistence type="predicted"/>
<dbReference type="InterPro" id="IPR039421">
    <property type="entry name" value="Type_1_exporter"/>
</dbReference>
<sequence>MHFKYLAQLEVQIFVEFSLHMPCGKTTSLVGQSGSGKSTVISLFERFYNPDVGAVLIDGIDLKSSILKWNKGQIGLVSQGPILFSTMIKENILYKN</sequence>
<comment type="caution">
    <text evidence="2">The sequence shown here is derived from an EMBL/GenBank/DDBJ whole genome shotgun (WGS) entry which is preliminary data.</text>
</comment>